<evidence type="ECO:0000256" key="5">
    <source>
        <dbReference type="SAM" id="SignalP"/>
    </source>
</evidence>
<evidence type="ECO:0000256" key="2">
    <source>
        <dbReference type="ARBA" id="ARBA00022723"/>
    </source>
</evidence>
<dbReference type="InterPro" id="IPR036909">
    <property type="entry name" value="Cyt_c-like_dom_sf"/>
</dbReference>
<dbReference type="GO" id="GO:0046872">
    <property type="term" value="F:metal ion binding"/>
    <property type="evidence" value="ECO:0007669"/>
    <property type="project" value="UniProtKB-KW"/>
</dbReference>
<dbReference type="GO" id="GO:0020037">
    <property type="term" value="F:heme binding"/>
    <property type="evidence" value="ECO:0007669"/>
    <property type="project" value="InterPro"/>
</dbReference>
<dbReference type="InterPro" id="IPR010538">
    <property type="entry name" value="DHOR"/>
</dbReference>
<evidence type="ECO:0000256" key="3">
    <source>
        <dbReference type="ARBA" id="ARBA00023004"/>
    </source>
</evidence>
<keyword evidence="5" id="KW-0732">Signal</keyword>
<feature type="chain" id="PRO_5003375714" description="Cytochrome c domain-containing protein" evidence="5">
    <location>
        <begin position="18"/>
        <end position="582"/>
    </location>
</feature>
<dbReference type="Proteomes" id="UP000002772">
    <property type="component" value="Unassembled WGS sequence"/>
</dbReference>
<accession>F8N7Y0</accession>
<dbReference type="PANTHER" id="PTHR30600:SF4">
    <property type="entry name" value="CYTOCHROME C DOMAIN-CONTAINING PROTEIN"/>
    <property type="match status" value="1"/>
</dbReference>
<dbReference type="STRING" id="688246.Premu_2136"/>
<protein>
    <recommendedName>
        <fullName evidence="6">Cytochrome c domain-containing protein</fullName>
    </recommendedName>
</protein>
<gene>
    <name evidence="7" type="ORF">Premu_2136</name>
</gene>
<dbReference type="PROSITE" id="PS51257">
    <property type="entry name" value="PROKAR_LIPOPROTEIN"/>
    <property type="match status" value="1"/>
</dbReference>
<keyword evidence="3 4" id="KW-0408">Iron</keyword>
<evidence type="ECO:0000256" key="4">
    <source>
        <dbReference type="PROSITE-ProRule" id="PRU00433"/>
    </source>
</evidence>
<dbReference type="Pfam" id="PF06537">
    <property type="entry name" value="DHOR"/>
    <property type="match status" value="1"/>
</dbReference>
<dbReference type="GO" id="GO:0009055">
    <property type="term" value="F:electron transfer activity"/>
    <property type="evidence" value="ECO:0007669"/>
    <property type="project" value="InterPro"/>
</dbReference>
<dbReference type="OrthoDB" id="9805202at2"/>
<evidence type="ECO:0000313" key="8">
    <source>
        <dbReference type="Proteomes" id="UP000002772"/>
    </source>
</evidence>
<dbReference type="EMBL" id="GL945017">
    <property type="protein sequence ID" value="EGN57526.1"/>
    <property type="molecule type" value="Genomic_DNA"/>
</dbReference>
<evidence type="ECO:0000313" key="7">
    <source>
        <dbReference type="EMBL" id="EGN57526.1"/>
    </source>
</evidence>
<feature type="signal peptide" evidence="5">
    <location>
        <begin position="1"/>
        <end position="17"/>
    </location>
</feature>
<dbReference type="PROSITE" id="PS51007">
    <property type="entry name" value="CYTC"/>
    <property type="match status" value="1"/>
</dbReference>
<keyword evidence="2 4" id="KW-0479">Metal-binding</keyword>
<keyword evidence="8" id="KW-1185">Reference proteome</keyword>
<dbReference type="AlphaFoldDB" id="F8N7Y0"/>
<dbReference type="PANTHER" id="PTHR30600">
    <property type="entry name" value="CYTOCHROME C PEROXIDASE-RELATED"/>
    <property type="match status" value="1"/>
</dbReference>
<dbReference type="Gene3D" id="1.10.760.10">
    <property type="entry name" value="Cytochrome c-like domain"/>
    <property type="match status" value="1"/>
</dbReference>
<dbReference type="RefSeq" id="WP_007575148.1">
    <property type="nucleotide sequence ID" value="NZ_BPTS01000002.1"/>
</dbReference>
<keyword evidence="1 4" id="KW-0349">Heme</keyword>
<evidence type="ECO:0000259" key="6">
    <source>
        <dbReference type="PROSITE" id="PS51007"/>
    </source>
</evidence>
<feature type="domain" description="Cytochrome c" evidence="6">
    <location>
        <begin position="437"/>
        <end position="582"/>
    </location>
</feature>
<dbReference type="SUPFAM" id="SSF46626">
    <property type="entry name" value="Cytochrome c"/>
    <property type="match status" value="1"/>
</dbReference>
<dbReference type="eggNOG" id="COG3488">
    <property type="taxonomic scope" value="Bacteria"/>
</dbReference>
<proteinExistence type="predicted"/>
<dbReference type="HOGENOM" id="CLU_033900_1_0_10"/>
<sequence>MNRFFIVCAGFVALAFASCKDNPDLNPDNGGKGGSGTSWVKDSLATFSDAEWLPGGEKGTTSNEQGCYSNQSPAIDNEGLYTTFKHGENFFEHDANYFTKPFWGLGPAWVRTGCEYCHPSYGHGKRQNEYRANEMGNGYLLVVYHPTAGTDANGKAYAANSYISEVTGMPQTKAMEPFKAPIDESGIHITWKNVSSMPSGLPMKFPDGESYSLIYPEVTIDQSAFNTDPKPTNYEVRLESTIGMYGTGLLDAISQDSMKVQYQREAQHAALNPGMWNAATNDWAASAWYPLADGTKRVKKFTYAMTRATLLDGPGGNAIWNITNVTRSDRHYLYTTKAWAKAMSEDDGVVSYIQQQGKSLTSLLHPYYGDGTKESIATLVNKLLGLNSKSDSATYRKYFVDAAPWNGQEEMTDENFYEFGIWHRGLGVPRARNLDSEEVQRGKKLFYQMGCTSCHRPSWTIRKDDVWIDPASKTYMSQTGAKMVTYDNSVIWPYTDLVQHKLHMANNIRTGWCRTTPLWGRGLSQQETGRSDRLHDCRARNVVEAIMWHAYSKESDAYWAAKKFYYLSKKDRDAVVAFINAI</sequence>
<organism evidence="7 8">
    <name type="scientific">Hallella multisaccharivorax DSM 17128</name>
    <dbReference type="NCBI Taxonomy" id="688246"/>
    <lineage>
        <taxon>Bacteria</taxon>
        <taxon>Pseudomonadati</taxon>
        <taxon>Bacteroidota</taxon>
        <taxon>Bacteroidia</taxon>
        <taxon>Bacteroidales</taxon>
        <taxon>Prevotellaceae</taxon>
        <taxon>Hallella</taxon>
    </lineage>
</organism>
<reference evidence="8" key="1">
    <citation type="journal article" date="2011" name="Stand. Genomic Sci.">
        <title>Non-contiguous finished genome sequence of the opportunistic oral pathogen Prevotella multisaccharivorax type strain (PPPA20).</title>
        <authorList>
            <person name="Pati A."/>
            <person name="Gronow S."/>
            <person name="Lu M."/>
            <person name="Lapidus A."/>
            <person name="Nolan M."/>
            <person name="Lucas S."/>
            <person name="Hammon N."/>
            <person name="Deshpande S."/>
            <person name="Cheng J.F."/>
            <person name="Tapia R."/>
            <person name="Han C."/>
            <person name="Goodwin L."/>
            <person name="Pitluck S."/>
            <person name="Liolios K."/>
            <person name="Pagani I."/>
            <person name="Mavromatis K."/>
            <person name="Mikhailova N."/>
            <person name="Huntemann M."/>
            <person name="Chen A."/>
            <person name="Palaniappan K."/>
            <person name="Land M."/>
            <person name="Hauser L."/>
            <person name="Detter J.C."/>
            <person name="Brambilla E.M."/>
            <person name="Rohde M."/>
            <person name="Goker M."/>
            <person name="Woyke T."/>
            <person name="Bristow J."/>
            <person name="Eisen J.A."/>
            <person name="Markowitz V."/>
            <person name="Hugenholtz P."/>
            <person name="Kyrpides N.C."/>
            <person name="Klenk H.P."/>
            <person name="Ivanova N."/>
        </authorList>
    </citation>
    <scope>NUCLEOTIDE SEQUENCE [LARGE SCALE GENOMIC DNA]</scope>
    <source>
        <strain evidence="8">DSM 17128</strain>
    </source>
</reference>
<evidence type="ECO:0000256" key="1">
    <source>
        <dbReference type="ARBA" id="ARBA00022617"/>
    </source>
</evidence>
<dbReference type="InterPro" id="IPR051395">
    <property type="entry name" value="Cytochrome_c_Peroxidase/MauG"/>
</dbReference>
<dbReference type="InterPro" id="IPR009056">
    <property type="entry name" value="Cyt_c-like_dom"/>
</dbReference>
<dbReference type="GO" id="GO:0004130">
    <property type="term" value="F:cytochrome-c peroxidase activity"/>
    <property type="evidence" value="ECO:0007669"/>
    <property type="project" value="TreeGrafter"/>
</dbReference>
<name>F8N7Y0_9BACT</name>